<name>A0A7V2SIW2_9BACT</name>
<comment type="similarity">
    <text evidence="10">Belongs to the peroxidase family. Peroxidase/catalase subfamily.</text>
</comment>
<dbReference type="InterPro" id="IPR010255">
    <property type="entry name" value="Haem_peroxidase_sf"/>
</dbReference>
<evidence type="ECO:0000313" key="13">
    <source>
        <dbReference type="EMBL" id="HFC03340.1"/>
    </source>
</evidence>
<dbReference type="GO" id="GO:0046872">
    <property type="term" value="F:metal ion binding"/>
    <property type="evidence" value="ECO:0007669"/>
    <property type="project" value="UniProtKB-KW"/>
</dbReference>
<dbReference type="GO" id="GO:0042744">
    <property type="term" value="P:hydrogen peroxide catabolic process"/>
    <property type="evidence" value="ECO:0007669"/>
    <property type="project" value="UniProtKB-KW"/>
</dbReference>
<comment type="caution">
    <text evidence="13">The sequence shown here is derived from an EMBL/GenBank/DDBJ whole genome shotgun (WGS) entry which is preliminary data.</text>
</comment>
<dbReference type="GO" id="GO:0070301">
    <property type="term" value="P:cellular response to hydrogen peroxide"/>
    <property type="evidence" value="ECO:0007669"/>
    <property type="project" value="TreeGrafter"/>
</dbReference>
<keyword evidence="4" id="KW-0479">Metal-binding</keyword>
<dbReference type="EMBL" id="DRNO01000038">
    <property type="protein sequence ID" value="HFC03340.1"/>
    <property type="molecule type" value="Genomic_DNA"/>
</dbReference>
<dbReference type="SUPFAM" id="SSF48113">
    <property type="entry name" value="Heme-dependent peroxidases"/>
    <property type="match status" value="1"/>
</dbReference>
<keyword evidence="7" id="KW-0376">Hydrogen peroxide</keyword>
<evidence type="ECO:0000256" key="8">
    <source>
        <dbReference type="ARBA" id="ARBA00049145"/>
    </source>
</evidence>
<evidence type="ECO:0000256" key="2">
    <source>
        <dbReference type="ARBA" id="ARBA00022559"/>
    </source>
</evidence>
<dbReference type="GO" id="GO:0005829">
    <property type="term" value="C:cytosol"/>
    <property type="evidence" value="ECO:0007669"/>
    <property type="project" value="TreeGrafter"/>
</dbReference>
<dbReference type="Gene3D" id="1.10.420.10">
    <property type="entry name" value="Peroxidase, domain 2"/>
    <property type="match status" value="1"/>
</dbReference>
<comment type="cofactor">
    <cofactor evidence="1">
        <name>heme b</name>
        <dbReference type="ChEBI" id="CHEBI:60344"/>
    </cofactor>
</comment>
<keyword evidence="2" id="KW-0575">Peroxidase</keyword>
<proteinExistence type="inferred from homology"/>
<accession>A0A7V2SIW2</accession>
<gene>
    <name evidence="13" type="ORF">ENJ74_00575</name>
</gene>
<evidence type="ECO:0000256" key="11">
    <source>
        <dbReference type="ARBA" id="ARBA00067012"/>
    </source>
</evidence>
<keyword evidence="5" id="KW-0560">Oxidoreductase</keyword>
<evidence type="ECO:0000256" key="10">
    <source>
        <dbReference type="ARBA" id="ARBA00060838"/>
    </source>
</evidence>
<dbReference type="GO" id="GO:0004096">
    <property type="term" value="F:catalase activity"/>
    <property type="evidence" value="ECO:0007669"/>
    <property type="project" value="InterPro"/>
</dbReference>
<sequence length="201" mass="22302">LADLIVLAGNCAVEEGAASAGFEIEVPFRQGRVDALQEQTDEESFSYLEPVAEGFRNYLHPDCTLRAEEALIDKASLLRLSAPEMTVLVGGLRALGAVWGDKGLGVLTERPGVLGNDFFVNLLDMGTVWSPADERGWIFEGRDRKTGDLRWRASRVDLVFGANSQLRAQAEFYAQEDNAERFVRDFVAAWSAVTERDRFDL</sequence>
<protein>
    <recommendedName>
        <fullName evidence="11">catalase peroxidase</fullName>
        <ecNumber evidence="11">1.11.1.21</ecNumber>
    </recommendedName>
</protein>
<dbReference type="InterPro" id="IPR002016">
    <property type="entry name" value="Haem_peroxidase"/>
</dbReference>
<comment type="catalytic activity">
    <reaction evidence="9">
        <text>H2O2 + AH2 = A + 2 H2O</text>
        <dbReference type="Rhea" id="RHEA:30275"/>
        <dbReference type="ChEBI" id="CHEBI:13193"/>
        <dbReference type="ChEBI" id="CHEBI:15377"/>
        <dbReference type="ChEBI" id="CHEBI:16240"/>
        <dbReference type="ChEBI" id="CHEBI:17499"/>
        <dbReference type="EC" id="1.11.1.21"/>
    </reaction>
</comment>
<reference evidence="13" key="1">
    <citation type="journal article" date="2020" name="mSystems">
        <title>Genome- and Community-Level Interaction Insights into Carbon Utilization and Element Cycling Functions of Hydrothermarchaeota in Hydrothermal Sediment.</title>
        <authorList>
            <person name="Zhou Z."/>
            <person name="Liu Y."/>
            <person name="Xu W."/>
            <person name="Pan J."/>
            <person name="Luo Z.H."/>
            <person name="Li M."/>
        </authorList>
    </citation>
    <scope>NUCLEOTIDE SEQUENCE [LARGE SCALE GENOMIC DNA]</scope>
    <source>
        <strain evidence="13">HyVt-513</strain>
    </source>
</reference>
<feature type="domain" description="Plant heme peroxidase family profile" evidence="12">
    <location>
        <begin position="1"/>
        <end position="175"/>
    </location>
</feature>
<dbReference type="Proteomes" id="UP000885722">
    <property type="component" value="Unassembled WGS sequence"/>
</dbReference>
<evidence type="ECO:0000256" key="9">
    <source>
        <dbReference type="ARBA" id="ARBA00051651"/>
    </source>
</evidence>
<evidence type="ECO:0000256" key="5">
    <source>
        <dbReference type="ARBA" id="ARBA00023002"/>
    </source>
</evidence>
<dbReference type="Pfam" id="PF00141">
    <property type="entry name" value="peroxidase"/>
    <property type="match status" value="1"/>
</dbReference>
<feature type="non-terminal residue" evidence="13">
    <location>
        <position position="1"/>
    </location>
</feature>
<evidence type="ECO:0000256" key="1">
    <source>
        <dbReference type="ARBA" id="ARBA00001970"/>
    </source>
</evidence>
<evidence type="ECO:0000256" key="6">
    <source>
        <dbReference type="ARBA" id="ARBA00023004"/>
    </source>
</evidence>
<keyword evidence="6" id="KW-0408">Iron</keyword>
<evidence type="ECO:0000256" key="7">
    <source>
        <dbReference type="ARBA" id="ARBA00023324"/>
    </source>
</evidence>
<dbReference type="EC" id="1.11.1.21" evidence="11"/>
<dbReference type="PANTHER" id="PTHR30555:SF0">
    <property type="entry name" value="CATALASE-PEROXIDASE"/>
    <property type="match status" value="1"/>
</dbReference>
<keyword evidence="3" id="KW-0349">Heme</keyword>
<dbReference type="AlphaFoldDB" id="A0A7V2SIW2"/>
<evidence type="ECO:0000259" key="12">
    <source>
        <dbReference type="Pfam" id="PF00141"/>
    </source>
</evidence>
<organism evidence="13">
    <name type="scientific">Nitratifractor salsuginis</name>
    <dbReference type="NCBI Taxonomy" id="269261"/>
    <lineage>
        <taxon>Bacteria</taxon>
        <taxon>Pseudomonadati</taxon>
        <taxon>Campylobacterota</taxon>
        <taxon>Epsilonproteobacteria</taxon>
        <taxon>Campylobacterales</taxon>
        <taxon>Sulfurovaceae</taxon>
        <taxon>Nitratifractor</taxon>
    </lineage>
</organism>
<dbReference type="Gene3D" id="1.10.520.10">
    <property type="match status" value="1"/>
</dbReference>
<dbReference type="PANTHER" id="PTHR30555">
    <property type="entry name" value="HYDROPEROXIDASE I, BIFUNCTIONAL CATALASE-PEROXIDASE"/>
    <property type="match status" value="1"/>
</dbReference>
<dbReference type="InterPro" id="IPR000763">
    <property type="entry name" value="Catalase_peroxidase"/>
</dbReference>
<evidence type="ECO:0000256" key="4">
    <source>
        <dbReference type="ARBA" id="ARBA00022723"/>
    </source>
</evidence>
<dbReference type="FunFam" id="1.10.420.10:FF:000004">
    <property type="entry name" value="Catalase-peroxidase"/>
    <property type="match status" value="1"/>
</dbReference>
<evidence type="ECO:0000256" key="3">
    <source>
        <dbReference type="ARBA" id="ARBA00022617"/>
    </source>
</evidence>
<dbReference type="GO" id="GO:0020037">
    <property type="term" value="F:heme binding"/>
    <property type="evidence" value="ECO:0007669"/>
    <property type="project" value="InterPro"/>
</dbReference>
<comment type="catalytic activity">
    <reaction evidence="8">
        <text>2 H2O2 = O2 + 2 H2O</text>
        <dbReference type="Rhea" id="RHEA:20309"/>
        <dbReference type="ChEBI" id="CHEBI:15377"/>
        <dbReference type="ChEBI" id="CHEBI:15379"/>
        <dbReference type="ChEBI" id="CHEBI:16240"/>
        <dbReference type="EC" id="1.11.1.21"/>
    </reaction>
</comment>